<dbReference type="GO" id="GO:0006811">
    <property type="term" value="P:monoatomic ion transport"/>
    <property type="evidence" value="ECO:0007669"/>
    <property type="project" value="UniProtKB-KW"/>
</dbReference>
<keyword evidence="10" id="KW-0626">Porin</keyword>
<dbReference type="InterPro" id="IPR027246">
    <property type="entry name" value="Porin_Euk/Tom40"/>
</dbReference>
<dbReference type="CDD" id="cd07305">
    <property type="entry name" value="Porin3_Tom40"/>
    <property type="match status" value="1"/>
</dbReference>
<keyword evidence="12" id="KW-0472">Membrane</keyword>
<dbReference type="InterPro" id="IPR023614">
    <property type="entry name" value="Porin_dom_sf"/>
</dbReference>
<evidence type="ECO:0000256" key="3">
    <source>
        <dbReference type="ARBA" id="ARBA00022448"/>
    </source>
</evidence>
<dbReference type="GO" id="GO:0005741">
    <property type="term" value="C:mitochondrial outer membrane"/>
    <property type="evidence" value="ECO:0007669"/>
    <property type="project" value="UniProtKB-SubCell"/>
</dbReference>
<name>A0A8S1ZJ71_ARAAE</name>
<reference evidence="14" key="1">
    <citation type="submission" date="2021-01" db="EMBL/GenBank/DDBJ databases">
        <authorList>
            <person name="Bezrukov I."/>
        </authorList>
    </citation>
    <scope>NUCLEOTIDE SEQUENCE</scope>
</reference>
<comment type="function">
    <text evidence="13">Central component of the receptor complex responsible for the recognition and translocation of cytosolically synthesized mitochondrial preproteins. Together with TOM22 functions as the transit peptide receptor at the surface of the mitochondrion outer membrane and facilitates the movement of preproteins into the translocation pore. Directly involved in the pore formation.</text>
</comment>
<dbReference type="PANTHER" id="PTHR10802">
    <property type="entry name" value="MITOCHONDRIAL IMPORT RECEPTOR SUBUNIT TOM40"/>
    <property type="match status" value="1"/>
</dbReference>
<evidence type="ECO:0000256" key="11">
    <source>
        <dbReference type="ARBA" id="ARBA00023128"/>
    </source>
</evidence>
<evidence type="ECO:0000256" key="1">
    <source>
        <dbReference type="ARBA" id="ARBA00004374"/>
    </source>
</evidence>
<proteinExistence type="inferred from homology"/>
<evidence type="ECO:0000256" key="13">
    <source>
        <dbReference type="ARBA" id="ARBA00058612"/>
    </source>
</evidence>
<dbReference type="AlphaFoldDB" id="A0A8S1ZJ71"/>
<keyword evidence="7" id="KW-0653">Protein transport</keyword>
<keyword evidence="9" id="KW-0406">Ion transport</keyword>
<accession>A0A8S1ZJ71</accession>
<dbReference type="GO" id="GO:0015288">
    <property type="term" value="F:porin activity"/>
    <property type="evidence" value="ECO:0007669"/>
    <property type="project" value="UniProtKB-KW"/>
</dbReference>
<dbReference type="Pfam" id="PF01459">
    <property type="entry name" value="Porin_3"/>
    <property type="match status" value="1"/>
</dbReference>
<dbReference type="Gene3D" id="2.40.160.10">
    <property type="entry name" value="Porin"/>
    <property type="match status" value="1"/>
</dbReference>
<evidence type="ECO:0000256" key="2">
    <source>
        <dbReference type="ARBA" id="ARBA00010510"/>
    </source>
</evidence>
<evidence type="ECO:0000256" key="10">
    <source>
        <dbReference type="ARBA" id="ARBA00023114"/>
    </source>
</evidence>
<comment type="similarity">
    <text evidence="2">Belongs to the Tom40 family.</text>
</comment>
<evidence type="ECO:0000256" key="4">
    <source>
        <dbReference type="ARBA" id="ARBA00022452"/>
    </source>
</evidence>
<evidence type="ECO:0000256" key="6">
    <source>
        <dbReference type="ARBA" id="ARBA00022787"/>
    </source>
</evidence>
<dbReference type="FunFam" id="2.40.160.10:FF:000010">
    <property type="entry name" value="Mitochondrial import receptor subunit TOM40-1"/>
    <property type="match status" value="1"/>
</dbReference>
<dbReference type="InterPro" id="IPR037930">
    <property type="entry name" value="Tom40"/>
</dbReference>
<dbReference type="GO" id="GO:0008320">
    <property type="term" value="F:protein transmembrane transporter activity"/>
    <property type="evidence" value="ECO:0007669"/>
    <property type="project" value="InterPro"/>
</dbReference>
<evidence type="ECO:0000256" key="9">
    <source>
        <dbReference type="ARBA" id="ARBA00023065"/>
    </source>
</evidence>
<protein>
    <submittedName>
        <fullName evidence="14">Uncharacterized protein</fullName>
    </submittedName>
</protein>
<dbReference type="EMBL" id="LR999451">
    <property type="protein sequence ID" value="CAE5959829.1"/>
    <property type="molecule type" value="Genomic_DNA"/>
</dbReference>
<evidence type="ECO:0000256" key="8">
    <source>
        <dbReference type="ARBA" id="ARBA00022990"/>
    </source>
</evidence>
<keyword evidence="15" id="KW-1185">Reference proteome</keyword>
<dbReference type="Proteomes" id="UP000682877">
    <property type="component" value="Chromosome 1"/>
</dbReference>
<gene>
    <name evidence="14" type="ORF">AARE701A_LOCUS3317</name>
</gene>
<keyword evidence="4" id="KW-1134">Transmembrane beta strand</keyword>
<evidence type="ECO:0000256" key="5">
    <source>
        <dbReference type="ARBA" id="ARBA00022692"/>
    </source>
</evidence>
<organism evidence="14 15">
    <name type="scientific">Arabidopsis arenosa</name>
    <name type="common">Sand rock-cress</name>
    <name type="synonym">Cardaminopsis arenosa</name>
    <dbReference type="NCBI Taxonomy" id="38785"/>
    <lineage>
        <taxon>Eukaryota</taxon>
        <taxon>Viridiplantae</taxon>
        <taxon>Streptophyta</taxon>
        <taxon>Embryophyta</taxon>
        <taxon>Tracheophyta</taxon>
        <taxon>Spermatophyta</taxon>
        <taxon>Magnoliopsida</taxon>
        <taxon>eudicotyledons</taxon>
        <taxon>Gunneridae</taxon>
        <taxon>Pentapetalae</taxon>
        <taxon>rosids</taxon>
        <taxon>malvids</taxon>
        <taxon>Brassicales</taxon>
        <taxon>Brassicaceae</taxon>
        <taxon>Camelineae</taxon>
        <taxon>Arabidopsis</taxon>
    </lineage>
</organism>
<sequence length="319" mass="35806">MEGFPPPIYTAQVDAKTKLDEKVDYSNLPCPVIYEEIHREAHSALKPDLFEGFRLDYNKFLNQKFFLSHSVLMGPTEVQSPSSEIFKIPTSNYEFGANYVDPKLLLIGRITTDGRLNARVKYDLTDNFSIKANALLTDEQDKSQGHFTFDYKGSDYRTQLQFGNNSLYGANYIQVAFPFIPGQALHVTPHLSLGAEAFWLGQQLMSGVGYAARYETDKMVASGQVASTGLAVMNYVHKVSEKVSFATDFIYNFLSRDVTASVGYDFIFRQSRLRGKIDSKGVAAAYLEEQHASGLRFLLSAELDHVRKDYKFGFGVNVG</sequence>
<evidence type="ECO:0000313" key="14">
    <source>
        <dbReference type="EMBL" id="CAE5959829.1"/>
    </source>
</evidence>
<keyword evidence="6" id="KW-1000">Mitochondrion outer membrane</keyword>
<evidence type="ECO:0000256" key="12">
    <source>
        <dbReference type="ARBA" id="ARBA00023136"/>
    </source>
</evidence>
<keyword evidence="11" id="KW-0496">Mitochondrion</keyword>
<dbReference type="GO" id="GO:0030150">
    <property type="term" value="P:protein import into mitochondrial matrix"/>
    <property type="evidence" value="ECO:0007669"/>
    <property type="project" value="InterPro"/>
</dbReference>
<evidence type="ECO:0000256" key="7">
    <source>
        <dbReference type="ARBA" id="ARBA00022927"/>
    </source>
</evidence>
<dbReference type="GO" id="GO:0046930">
    <property type="term" value="C:pore complex"/>
    <property type="evidence" value="ECO:0007669"/>
    <property type="project" value="UniProtKB-KW"/>
</dbReference>
<keyword evidence="8" id="KW-0007">Acetylation</keyword>
<comment type="subcellular location">
    <subcellularLocation>
        <location evidence="1">Mitochondrion outer membrane</location>
        <topology evidence="1">Multi-pass membrane protein</topology>
    </subcellularLocation>
</comment>
<evidence type="ECO:0000313" key="15">
    <source>
        <dbReference type="Proteomes" id="UP000682877"/>
    </source>
</evidence>
<keyword evidence="3" id="KW-0813">Transport</keyword>
<keyword evidence="5" id="KW-0812">Transmembrane</keyword>